<name>A0A1R3IVX3_COCAP</name>
<organism evidence="2 3">
    <name type="scientific">Corchorus capsularis</name>
    <name type="common">Jute</name>
    <dbReference type="NCBI Taxonomy" id="210143"/>
    <lineage>
        <taxon>Eukaryota</taxon>
        <taxon>Viridiplantae</taxon>
        <taxon>Streptophyta</taxon>
        <taxon>Embryophyta</taxon>
        <taxon>Tracheophyta</taxon>
        <taxon>Spermatophyta</taxon>
        <taxon>Magnoliopsida</taxon>
        <taxon>eudicotyledons</taxon>
        <taxon>Gunneridae</taxon>
        <taxon>Pentapetalae</taxon>
        <taxon>rosids</taxon>
        <taxon>malvids</taxon>
        <taxon>Malvales</taxon>
        <taxon>Malvaceae</taxon>
        <taxon>Grewioideae</taxon>
        <taxon>Apeibeae</taxon>
        <taxon>Corchorus</taxon>
    </lineage>
</organism>
<gene>
    <name evidence="2" type="ORF">CCACVL1_09492</name>
</gene>
<accession>A0A1R3IVX3</accession>
<dbReference type="Gramene" id="OMO86732">
    <property type="protein sequence ID" value="OMO86732"/>
    <property type="gene ID" value="CCACVL1_09492"/>
</dbReference>
<keyword evidence="3" id="KW-1185">Reference proteome</keyword>
<reference evidence="2 3" key="1">
    <citation type="submission" date="2013-09" db="EMBL/GenBank/DDBJ databases">
        <title>Corchorus capsularis genome sequencing.</title>
        <authorList>
            <person name="Alam M."/>
            <person name="Haque M.S."/>
            <person name="Islam M.S."/>
            <person name="Emdad E.M."/>
            <person name="Islam M.M."/>
            <person name="Ahmed B."/>
            <person name="Halim A."/>
            <person name="Hossen Q.M.M."/>
            <person name="Hossain M.Z."/>
            <person name="Ahmed R."/>
            <person name="Khan M.M."/>
            <person name="Islam R."/>
            <person name="Rashid M.M."/>
            <person name="Khan S.A."/>
            <person name="Rahman M.S."/>
            <person name="Alam M."/>
        </authorList>
    </citation>
    <scope>NUCLEOTIDE SEQUENCE [LARGE SCALE GENOMIC DNA]</scope>
    <source>
        <strain evidence="3">cv. CVL-1</strain>
        <tissue evidence="2">Whole seedling</tissue>
    </source>
</reference>
<evidence type="ECO:0000313" key="2">
    <source>
        <dbReference type="EMBL" id="OMO86732.1"/>
    </source>
</evidence>
<proteinExistence type="predicted"/>
<evidence type="ECO:0000313" key="3">
    <source>
        <dbReference type="Proteomes" id="UP000188268"/>
    </source>
</evidence>
<sequence length="104" mass="12387">MNKDEKTHEMITKYGSRMYSLLNHETTSNKKENHLCRTHKRRRPVLIPDRPLERSAAVALKEPSRGSRCIRGRRKHPWQGRVGRPFGFENPQKKIPIQNREFRN</sequence>
<dbReference type="AlphaFoldDB" id="A0A1R3IVX3"/>
<comment type="caution">
    <text evidence="2">The sequence shown here is derived from an EMBL/GenBank/DDBJ whole genome shotgun (WGS) entry which is preliminary data.</text>
</comment>
<feature type="region of interest" description="Disordered" evidence="1">
    <location>
        <begin position="57"/>
        <end position="104"/>
    </location>
</feature>
<dbReference type="Proteomes" id="UP000188268">
    <property type="component" value="Unassembled WGS sequence"/>
</dbReference>
<dbReference type="EMBL" id="AWWV01009406">
    <property type="protein sequence ID" value="OMO86732.1"/>
    <property type="molecule type" value="Genomic_DNA"/>
</dbReference>
<protein>
    <submittedName>
        <fullName evidence="2">Uncharacterized protein</fullName>
    </submittedName>
</protein>
<evidence type="ECO:0000256" key="1">
    <source>
        <dbReference type="SAM" id="MobiDB-lite"/>
    </source>
</evidence>
<feature type="compositionally biased region" description="Basic residues" evidence="1">
    <location>
        <begin position="68"/>
        <end position="78"/>
    </location>
</feature>